<organism evidence="6 7">
    <name type="scientific">Necator americanus</name>
    <name type="common">Human hookworm</name>
    <dbReference type="NCBI Taxonomy" id="51031"/>
    <lineage>
        <taxon>Eukaryota</taxon>
        <taxon>Metazoa</taxon>
        <taxon>Ecdysozoa</taxon>
        <taxon>Nematoda</taxon>
        <taxon>Chromadorea</taxon>
        <taxon>Rhabditida</taxon>
        <taxon>Rhabditina</taxon>
        <taxon>Rhabditomorpha</taxon>
        <taxon>Strongyloidea</taxon>
        <taxon>Ancylostomatidae</taxon>
        <taxon>Bunostominae</taxon>
        <taxon>Necator</taxon>
    </lineage>
</organism>
<gene>
    <name evidence="6" type="primary">Necator_chrX.g21939</name>
    <name evidence="6" type="ORF">RB195_021778</name>
</gene>
<keyword evidence="2" id="KW-0031">Aminopeptidase</keyword>
<dbReference type="Pfam" id="PF00883">
    <property type="entry name" value="Peptidase_M17"/>
    <property type="match status" value="1"/>
</dbReference>
<dbReference type="SUPFAM" id="SSF53187">
    <property type="entry name" value="Zn-dependent exopeptidases"/>
    <property type="match status" value="1"/>
</dbReference>
<dbReference type="InterPro" id="IPR041417">
    <property type="entry name" value="NPEPL1_N"/>
</dbReference>
<dbReference type="PROSITE" id="PS00631">
    <property type="entry name" value="CYTOSOL_AP"/>
    <property type="match status" value="1"/>
</dbReference>
<evidence type="ECO:0000313" key="6">
    <source>
        <dbReference type="EMBL" id="KAK6760435.1"/>
    </source>
</evidence>
<keyword evidence="4" id="KW-0378">Hydrolase</keyword>
<keyword evidence="3" id="KW-0645">Protease</keyword>
<dbReference type="InterPro" id="IPR011356">
    <property type="entry name" value="Leucine_aapep/pepB"/>
</dbReference>
<evidence type="ECO:0000256" key="4">
    <source>
        <dbReference type="ARBA" id="ARBA00022801"/>
    </source>
</evidence>
<comment type="caution">
    <text evidence="6">The sequence shown here is derived from an EMBL/GenBank/DDBJ whole genome shotgun (WGS) entry which is preliminary data.</text>
</comment>
<protein>
    <recommendedName>
        <fullName evidence="5">Cytosol aminopeptidase domain-containing protein</fullName>
    </recommendedName>
</protein>
<dbReference type="CDD" id="cd00433">
    <property type="entry name" value="Peptidase_M17"/>
    <property type="match status" value="1"/>
</dbReference>
<dbReference type="PANTHER" id="PTHR11963:SF4">
    <property type="entry name" value="AMINOPEPTIDASE NPEPL1-RELATED"/>
    <property type="match status" value="1"/>
</dbReference>
<evidence type="ECO:0000256" key="3">
    <source>
        <dbReference type="ARBA" id="ARBA00022670"/>
    </source>
</evidence>
<evidence type="ECO:0000259" key="5">
    <source>
        <dbReference type="PROSITE" id="PS00631"/>
    </source>
</evidence>
<evidence type="ECO:0000256" key="1">
    <source>
        <dbReference type="ARBA" id="ARBA00009528"/>
    </source>
</evidence>
<sequence>MNLSFTLCHQLTNDAKFQLLKGQFSNIFWSTSSSLRVRCLLSIRMTYNVKKMIALSATLNASIGLPDHGLIVIGQHSLLKALSFKNVLESKFNGEIDEKKWEAALSVLPSTGSLPLLFNQSRIISVPDSSSRHNTPSNCHLVTKELKTIPITLDNRNLNIILVCEAGNVFANVAAIARAFPIFSRKTDPPPIVNLTIELCLPEGEKLDPEDLKLIENVGYSIREMCRLIDAPSNELTTDAFLLEVLSVAEELDLQSTVISGENLRKEGFGGIWNVGKSGPTAPSFVVLKHEPPNATKSYCLVGKGVVFDTGGMQIKGKTGMPGMKRDMGGAAGMLGSFYSLVKSGFKEKLYLCLSIVENNVTNTANKPDDVITMLSGKTVEINNTDAEGRLILADAVYYSKHTLKADVIVDMATLTGAQSYVSGKYHAALLTNCEDWEQRVCMAGRLSGDLVAPMVFCPDLHFSDLKSPIADMRNSNLGKMEGPPSAVAGLFIGAHIDFGEGIKWLHLDIAAPAESGDRSTGYGPALLCYLFGHLTKAPMFSP</sequence>
<reference evidence="6 7" key="1">
    <citation type="submission" date="2023-08" db="EMBL/GenBank/DDBJ databases">
        <title>A Necator americanus chromosomal reference genome.</title>
        <authorList>
            <person name="Ilik V."/>
            <person name="Petrzelkova K.J."/>
            <person name="Pardy F."/>
            <person name="Fuh T."/>
            <person name="Niatou-Singa F.S."/>
            <person name="Gouil Q."/>
            <person name="Baker L."/>
            <person name="Ritchie M.E."/>
            <person name="Jex A.R."/>
            <person name="Gazzola D."/>
            <person name="Li H."/>
            <person name="Toshio Fujiwara R."/>
            <person name="Zhan B."/>
            <person name="Aroian R.V."/>
            <person name="Pafco B."/>
            <person name="Schwarz E.M."/>
        </authorList>
    </citation>
    <scope>NUCLEOTIDE SEQUENCE [LARGE SCALE GENOMIC DNA]</scope>
    <source>
        <strain evidence="6 7">Aroian</strain>
        <tissue evidence="6">Whole animal</tissue>
    </source>
</reference>
<dbReference type="Gene3D" id="3.40.50.10590">
    <property type="entry name" value="Zn-dependent exopeptidases"/>
    <property type="match status" value="1"/>
</dbReference>
<comment type="similarity">
    <text evidence="1">Belongs to the peptidase M17 family.</text>
</comment>
<evidence type="ECO:0000256" key="2">
    <source>
        <dbReference type="ARBA" id="ARBA00022438"/>
    </source>
</evidence>
<evidence type="ECO:0000313" key="7">
    <source>
        <dbReference type="Proteomes" id="UP001303046"/>
    </source>
</evidence>
<dbReference type="Gene3D" id="3.40.630.10">
    <property type="entry name" value="Zn peptidases"/>
    <property type="match status" value="1"/>
</dbReference>
<dbReference type="PRINTS" id="PR00481">
    <property type="entry name" value="LAMNOPPTDASE"/>
</dbReference>
<dbReference type="Proteomes" id="UP001303046">
    <property type="component" value="Unassembled WGS sequence"/>
</dbReference>
<feature type="domain" description="Cytosol aminopeptidase" evidence="5">
    <location>
        <begin position="384"/>
        <end position="391"/>
    </location>
</feature>
<dbReference type="PANTHER" id="PTHR11963">
    <property type="entry name" value="LEUCINE AMINOPEPTIDASE-RELATED"/>
    <property type="match status" value="1"/>
</dbReference>
<dbReference type="InterPro" id="IPR000819">
    <property type="entry name" value="Peptidase_M17_C"/>
</dbReference>
<proteinExistence type="inferred from homology"/>
<keyword evidence="7" id="KW-1185">Reference proteome</keyword>
<accession>A0ABR1ECV1</accession>
<name>A0ABR1ECV1_NECAM</name>
<dbReference type="EMBL" id="JAVFWL010000006">
    <property type="protein sequence ID" value="KAK6760435.1"/>
    <property type="molecule type" value="Genomic_DNA"/>
</dbReference>
<dbReference type="Pfam" id="PF18295">
    <property type="entry name" value="Pdase_M17_N2"/>
    <property type="match status" value="1"/>
</dbReference>